<dbReference type="Pfam" id="PF00800">
    <property type="entry name" value="PDT"/>
    <property type="match status" value="1"/>
</dbReference>
<comment type="catalytic activity">
    <reaction evidence="7">
        <text>prephenate + H(+) = 3-phenylpyruvate + CO2 + H2O</text>
        <dbReference type="Rhea" id="RHEA:21648"/>
        <dbReference type="ChEBI" id="CHEBI:15377"/>
        <dbReference type="ChEBI" id="CHEBI:15378"/>
        <dbReference type="ChEBI" id="CHEBI:16526"/>
        <dbReference type="ChEBI" id="CHEBI:18005"/>
        <dbReference type="ChEBI" id="CHEBI:29934"/>
        <dbReference type="EC" id="4.2.1.51"/>
    </reaction>
</comment>
<feature type="domain" description="ACT" evidence="9">
    <location>
        <begin position="213"/>
        <end position="291"/>
    </location>
</feature>
<keyword evidence="6 10" id="KW-0456">Lyase</keyword>
<sequence length="296" mass="31604">MEKYPAPARPIVAAMLEAAAREPARAVAFQGAPGANSHLAVEQALPGALPLPCFSFEDAIDAVKEGQAGCALIPIENSLHGRVADMHFLLPESGLVITGEYFLPIRYSLMGLGPIEGIRDAVSHPQALGQCRRWLRARNITPVPYADTAGAAALVVEMNDAGVAALAPPLAAGIYGLETLAEGLADSEDNVTRFVVLAREARAEQPEGKLMTTFIFEVKNIPAALYKAMGGFATNGVNMTKLESYQRGGSFAATEFFTDIEGSPDDPAVKRALEELAFHTKWVRMLGTYPQARPRG</sequence>
<dbReference type="PANTHER" id="PTHR21022:SF19">
    <property type="entry name" value="PREPHENATE DEHYDRATASE-RELATED"/>
    <property type="match status" value="1"/>
</dbReference>
<dbReference type="PIRSF" id="PIRSF001500">
    <property type="entry name" value="Chor_mut_pdt_Ppr"/>
    <property type="match status" value="1"/>
</dbReference>
<comment type="caution">
    <text evidence="10">The sequence shown here is derived from an EMBL/GenBank/DDBJ whole genome shotgun (WGS) entry which is preliminary data.</text>
</comment>
<evidence type="ECO:0000256" key="6">
    <source>
        <dbReference type="ARBA" id="ARBA00023239"/>
    </source>
</evidence>
<keyword evidence="5" id="KW-0584">Phenylalanine biosynthesis</keyword>
<evidence type="ECO:0000256" key="1">
    <source>
        <dbReference type="ARBA" id="ARBA00004741"/>
    </source>
</evidence>
<evidence type="ECO:0000256" key="5">
    <source>
        <dbReference type="ARBA" id="ARBA00023222"/>
    </source>
</evidence>
<dbReference type="PROSITE" id="PS51171">
    <property type="entry name" value="PREPHENATE_DEHYDR_3"/>
    <property type="match status" value="1"/>
</dbReference>
<dbReference type="PROSITE" id="PS00857">
    <property type="entry name" value="PREPHENATE_DEHYDR_1"/>
    <property type="match status" value="1"/>
</dbReference>
<feature type="domain" description="Prephenate dehydratase" evidence="8">
    <location>
        <begin position="26"/>
        <end position="199"/>
    </location>
</feature>
<dbReference type="SUPFAM" id="SSF53850">
    <property type="entry name" value="Periplasmic binding protein-like II"/>
    <property type="match status" value="1"/>
</dbReference>
<dbReference type="RefSeq" id="WP_222989602.1">
    <property type="nucleotide sequence ID" value="NZ_JAINVV010000004.1"/>
</dbReference>
<keyword evidence="3" id="KW-0028">Amino-acid biosynthesis</keyword>
<dbReference type="InterPro" id="IPR018528">
    <property type="entry name" value="Preph_deHydtase_CS"/>
</dbReference>
<proteinExistence type="predicted"/>
<dbReference type="SUPFAM" id="SSF55021">
    <property type="entry name" value="ACT-like"/>
    <property type="match status" value="1"/>
</dbReference>
<evidence type="ECO:0000313" key="11">
    <source>
        <dbReference type="Proteomes" id="UP000706039"/>
    </source>
</evidence>
<reference evidence="10 11" key="1">
    <citation type="submission" date="2021-08" db="EMBL/GenBank/DDBJ databases">
        <authorList>
            <person name="Tuo L."/>
        </authorList>
    </citation>
    <scope>NUCLEOTIDE SEQUENCE [LARGE SCALE GENOMIC DNA]</scope>
    <source>
        <strain evidence="10 11">JCM 31229</strain>
    </source>
</reference>
<dbReference type="PROSITE" id="PS51671">
    <property type="entry name" value="ACT"/>
    <property type="match status" value="1"/>
</dbReference>
<dbReference type="EMBL" id="JAINVV010000004">
    <property type="protein sequence ID" value="MBY8822527.1"/>
    <property type="molecule type" value="Genomic_DNA"/>
</dbReference>
<dbReference type="Gene3D" id="3.30.70.260">
    <property type="match status" value="1"/>
</dbReference>
<evidence type="ECO:0000259" key="8">
    <source>
        <dbReference type="PROSITE" id="PS51171"/>
    </source>
</evidence>
<protein>
    <recommendedName>
        <fullName evidence="2">prephenate dehydratase</fullName>
        <ecNumber evidence="2">4.2.1.51</ecNumber>
    </recommendedName>
</protein>
<dbReference type="EC" id="4.2.1.51" evidence="2"/>
<comment type="pathway">
    <text evidence="1">Amino-acid biosynthesis; L-phenylalanine biosynthesis; phenylpyruvate from prephenate: step 1/1.</text>
</comment>
<keyword evidence="11" id="KW-1185">Reference proteome</keyword>
<gene>
    <name evidence="10" type="ORF">K7G82_09500</name>
</gene>
<evidence type="ECO:0000259" key="9">
    <source>
        <dbReference type="PROSITE" id="PS51671"/>
    </source>
</evidence>
<evidence type="ECO:0000256" key="3">
    <source>
        <dbReference type="ARBA" id="ARBA00022605"/>
    </source>
</evidence>
<keyword evidence="4" id="KW-0057">Aromatic amino acid biosynthesis</keyword>
<organism evidence="10 11">
    <name type="scientific">Sphingomonas colocasiae</name>
    <dbReference type="NCBI Taxonomy" id="1848973"/>
    <lineage>
        <taxon>Bacteria</taxon>
        <taxon>Pseudomonadati</taxon>
        <taxon>Pseudomonadota</taxon>
        <taxon>Alphaproteobacteria</taxon>
        <taxon>Sphingomonadales</taxon>
        <taxon>Sphingomonadaceae</taxon>
        <taxon>Sphingomonas</taxon>
    </lineage>
</organism>
<dbReference type="InterPro" id="IPR045865">
    <property type="entry name" value="ACT-like_dom_sf"/>
</dbReference>
<dbReference type="InterPro" id="IPR008242">
    <property type="entry name" value="Chor_mutase/pphenate_deHydtase"/>
</dbReference>
<dbReference type="NCBIfam" id="NF008866">
    <property type="entry name" value="PRK11899.1"/>
    <property type="match status" value="1"/>
</dbReference>
<dbReference type="Proteomes" id="UP000706039">
    <property type="component" value="Unassembled WGS sequence"/>
</dbReference>
<evidence type="ECO:0000256" key="4">
    <source>
        <dbReference type="ARBA" id="ARBA00023141"/>
    </source>
</evidence>
<evidence type="ECO:0000256" key="7">
    <source>
        <dbReference type="ARBA" id="ARBA00047848"/>
    </source>
</evidence>
<dbReference type="GO" id="GO:0004664">
    <property type="term" value="F:prephenate dehydratase activity"/>
    <property type="evidence" value="ECO:0007669"/>
    <property type="project" value="UniProtKB-EC"/>
</dbReference>
<dbReference type="InterPro" id="IPR002912">
    <property type="entry name" value="ACT_dom"/>
</dbReference>
<evidence type="ECO:0000256" key="2">
    <source>
        <dbReference type="ARBA" id="ARBA00013147"/>
    </source>
</evidence>
<dbReference type="CDD" id="cd13631">
    <property type="entry name" value="PBP2_Ct-PDT_like"/>
    <property type="match status" value="1"/>
</dbReference>
<evidence type="ECO:0000313" key="10">
    <source>
        <dbReference type="EMBL" id="MBY8822527.1"/>
    </source>
</evidence>
<dbReference type="CDD" id="cd04905">
    <property type="entry name" value="ACT_CM-PDT"/>
    <property type="match status" value="1"/>
</dbReference>
<name>A0ABS7PQ11_9SPHN</name>
<accession>A0ABS7PQ11</accession>
<dbReference type="InterPro" id="IPR001086">
    <property type="entry name" value="Preph_deHydtase"/>
</dbReference>
<dbReference type="PANTHER" id="PTHR21022">
    <property type="entry name" value="PREPHENATE DEHYDRATASE P PROTEIN"/>
    <property type="match status" value="1"/>
</dbReference>
<dbReference type="Gene3D" id="3.40.190.10">
    <property type="entry name" value="Periplasmic binding protein-like II"/>
    <property type="match status" value="2"/>
</dbReference>